<dbReference type="PANTHER" id="PTHR30480">
    <property type="entry name" value="BETA-HEXOSAMINIDASE-RELATED"/>
    <property type="match status" value="1"/>
</dbReference>
<dbReference type="PROSITE" id="PS00775">
    <property type="entry name" value="GLYCOSYL_HYDROL_F3"/>
    <property type="match status" value="1"/>
</dbReference>
<evidence type="ECO:0000259" key="6">
    <source>
        <dbReference type="Pfam" id="PF00933"/>
    </source>
</evidence>
<organism evidence="7 8">
    <name type="scientific">Agrobacterium salinitolerans</name>
    <dbReference type="NCBI Taxonomy" id="1183413"/>
    <lineage>
        <taxon>Bacteria</taxon>
        <taxon>Pseudomonadati</taxon>
        <taxon>Pseudomonadota</taxon>
        <taxon>Alphaproteobacteria</taxon>
        <taxon>Hyphomicrobiales</taxon>
        <taxon>Rhizobiaceae</taxon>
        <taxon>Rhizobium/Agrobacterium group</taxon>
        <taxon>Agrobacterium</taxon>
    </lineage>
</organism>
<dbReference type="Gene3D" id="3.40.50.1700">
    <property type="entry name" value="Glycoside hydrolase family 3 C-terminal domain"/>
    <property type="match status" value="1"/>
</dbReference>
<dbReference type="InterPro" id="IPR017853">
    <property type="entry name" value="GH"/>
</dbReference>
<gene>
    <name evidence="7" type="ORF">CFBP5507_17820</name>
</gene>
<evidence type="ECO:0000313" key="7">
    <source>
        <dbReference type="EMBL" id="UYZ09546.1"/>
    </source>
</evidence>
<dbReference type="Gene3D" id="3.20.20.300">
    <property type="entry name" value="Glycoside hydrolase, family 3, N-terminal domain"/>
    <property type="match status" value="1"/>
</dbReference>
<dbReference type="Proteomes" id="UP000298735">
    <property type="component" value="Chromosome Linear"/>
</dbReference>
<sequence>MVDNMTALMGKLREKPFYLDTVALAWVQATFSSLSTEEKVGQILLPVCRDLSEEAIDGVLAHHVGGLHRMIRRDEGELRGSARYAQSRTKVPLLMAGDIEFSEKSSPAAGTVFPNQMAVGATGGTIHAKRMGTIAAREGSYLGFNISWTPVGDLALNFRSSVVNTRAFGDDVEAVTGYVRAYHEGVREAGLGTCLKHWPGDGVDERDQHFVKTNNTMDMDSWRRSFGQIFGAAIANGVQTVMAGHISLPAYAAELGAHASCQGSAPASLNRDLNIKLLRGELGFNGLIVSDATGMVGFGSQGKRSKIVPLCIEEGCDVLLFPTNLADDFRFLIAGLDEGILSYRRLDEAVLRVLALKASLGLHLDRFALPDERWKKNLLASPQHAAWADDVARAAVTLVRDTRKILPLRPEKHPRVLLSWLENRTTPSGPIAQLQFDRLLREAGFDVTILRPGEKIEAVRYDVGVYVLAEEGMSAREHLGPRWADLHGPFPASMERLWDYLPTIYVSLGSPFLLYHMPECETFVNGYSPILPVQRATVAALTGEIPFSGQSPVDPFCGVASGAPL</sequence>
<feature type="domain" description="Glycoside hydrolase family 3 N-terminal" evidence="6">
    <location>
        <begin position="36"/>
        <end position="355"/>
    </location>
</feature>
<dbReference type="InterPro" id="IPR036962">
    <property type="entry name" value="Glyco_hydro_3_N_sf"/>
</dbReference>
<comment type="catalytic activity">
    <reaction evidence="1">
        <text>Hydrolysis of terminal non-reducing N-acetyl-D-hexosamine residues in N-acetyl-beta-D-hexosaminides.</text>
        <dbReference type="EC" id="3.2.1.52"/>
    </reaction>
</comment>
<dbReference type="EMBL" id="CP109969">
    <property type="protein sequence ID" value="UYZ09546.1"/>
    <property type="molecule type" value="Genomic_DNA"/>
</dbReference>
<dbReference type="PANTHER" id="PTHR30480:SF13">
    <property type="entry name" value="BETA-HEXOSAMINIDASE"/>
    <property type="match status" value="1"/>
</dbReference>
<accession>A0A9X9KEP1</accession>
<dbReference type="KEGG" id="asal:CFBP5507_17820"/>
<name>A0A9X9KEP1_9HYPH</name>
<dbReference type="InterPro" id="IPR001764">
    <property type="entry name" value="Glyco_hydro_3_N"/>
</dbReference>
<keyword evidence="5" id="KW-0326">Glycosidase</keyword>
<evidence type="ECO:0000256" key="2">
    <source>
        <dbReference type="ARBA" id="ARBA00005336"/>
    </source>
</evidence>
<dbReference type="Pfam" id="PF00933">
    <property type="entry name" value="Glyco_hydro_3"/>
    <property type="match status" value="1"/>
</dbReference>
<dbReference type="InterPro" id="IPR019800">
    <property type="entry name" value="Glyco_hydro_3_AS"/>
</dbReference>
<proteinExistence type="inferred from homology"/>
<evidence type="ECO:0000256" key="1">
    <source>
        <dbReference type="ARBA" id="ARBA00001231"/>
    </source>
</evidence>
<dbReference type="GO" id="GO:0005975">
    <property type="term" value="P:carbohydrate metabolic process"/>
    <property type="evidence" value="ECO:0007669"/>
    <property type="project" value="InterPro"/>
</dbReference>
<evidence type="ECO:0000256" key="5">
    <source>
        <dbReference type="ARBA" id="ARBA00023295"/>
    </source>
</evidence>
<dbReference type="EC" id="3.2.1.52" evidence="3"/>
<dbReference type="GO" id="GO:0009254">
    <property type="term" value="P:peptidoglycan turnover"/>
    <property type="evidence" value="ECO:0007669"/>
    <property type="project" value="TreeGrafter"/>
</dbReference>
<dbReference type="AlphaFoldDB" id="A0A9X9KEP1"/>
<dbReference type="InterPro" id="IPR036881">
    <property type="entry name" value="Glyco_hydro_3_C_sf"/>
</dbReference>
<dbReference type="SUPFAM" id="SSF51445">
    <property type="entry name" value="(Trans)glycosidases"/>
    <property type="match status" value="1"/>
</dbReference>
<dbReference type="GO" id="GO:0004563">
    <property type="term" value="F:beta-N-acetylhexosaminidase activity"/>
    <property type="evidence" value="ECO:0007669"/>
    <property type="project" value="UniProtKB-EC"/>
</dbReference>
<evidence type="ECO:0000256" key="4">
    <source>
        <dbReference type="ARBA" id="ARBA00022801"/>
    </source>
</evidence>
<protein>
    <recommendedName>
        <fullName evidence="3">beta-N-acetylhexosaminidase</fullName>
        <ecNumber evidence="3">3.2.1.52</ecNumber>
    </recommendedName>
</protein>
<evidence type="ECO:0000256" key="3">
    <source>
        <dbReference type="ARBA" id="ARBA00012663"/>
    </source>
</evidence>
<dbReference type="RefSeq" id="WP_246666584.1">
    <property type="nucleotide sequence ID" value="NZ_CP074392.1"/>
</dbReference>
<evidence type="ECO:0000313" key="8">
    <source>
        <dbReference type="Proteomes" id="UP000298735"/>
    </source>
</evidence>
<comment type="similarity">
    <text evidence="2">Belongs to the glycosyl hydrolase 3 family.</text>
</comment>
<dbReference type="InterPro" id="IPR050226">
    <property type="entry name" value="NagZ_Beta-hexosaminidase"/>
</dbReference>
<reference evidence="7" key="1">
    <citation type="submission" date="2022-10" db="EMBL/GenBank/DDBJ databases">
        <title>Complete genome sequence of Agrobacterium salinitolerans CFBP5507.</title>
        <authorList>
            <person name="Tchabashvili S."/>
            <person name="Yen H.-C."/>
            <person name="Haryono M."/>
            <person name="Lin Y.-C."/>
            <person name="Lai E.-M."/>
            <person name="Kuo C.-H."/>
        </authorList>
    </citation>
    <scope>NUCLEOTIDE SEQUENCE</scope>
    <source>
        <strain evidence="7">CFBP5507</strain>
    </source>
</reference>
<keyword evidence="4" id="KW-0378">Hydrolase</keyword>